<dbReference type="FunFam" id="3.40.50.150:FF:000554">
    <property type="entry name" value="Cation-transporting ATPase"/>
    <property type="match status" value="1"/>
</dbReference>
<proteinExistence type="inferred from homology"/>
<protein>
    <recommendedName>
        <fullName evidence="4">S-adenosyl-L-methionine-dependent methyltransferase</fullName>
    </recommendedName>
</protein>
<dbReference type="Proteomes" id="UP000309038">
    <property type="component" value="Unassembled WGS sequence"/>
</dbReference>
<organism evidence="2 3">
    <name type="scientific">Hermanssonia centrifuga</name>
    <dbReference type="NCBI Taxonomy" id="98765"/>
    <lineage>
        <taxon>Eukaryota</taxon>
        <taxon>Fungi</taxon>
        <taxon>Dikarya</taxon>
        <taxon>Basidiomycota</taxon>
        <taxon>Agaricomycotina</taxon>
        <taxon>Agaricomycetes</taxon>
        <taxon>Polyporales</taxon>
        <taxon>Meruliaceae</taxon>
        <taxon>Hermanssonia</taxon>
    </lineage>
</organism>
<evidence type="ECO:0000313" key="3">
    <source>
        <dbReference type="Proteomes" id="UP000309038"/>
    </source>
</evidence>
<dbReference type="CDD" id="cd02440">
    <property type="entry name" value="AdoMet_MTases"/>
    <property type="match status" value="1"/>
</dbReference>
<dbReference type="AlphaFoldDB" id="A0A4S4KQ69"/>
<dbReference type="InterPro" id="IPR029063">
    <property type="entry name" value="SAM-dependent_MTases_sf"/>
</dbReference>
<dbReference type="SUPFAM" id="SSF53335">
    <property type="entry name" value="S-adenosyl-L-methionine-dependent methyltransferases"/>
    <property type="match status" value="1"/>
</dbReference>
<comment type="caution">
    <text evidence="2">The sequence shown here is derived from an EMBL/GenBank/DDBJ whole genome shotgun (WGS) entry which is preliminary data.</text>
</comment>
<comment type="similarity">
    <text evidence="1">Belongs to the CFA/CMAS family.</text>
</comment>
<keyword evidence="3" id="KW-1185">Reference proteome</keyword>
<dbReference type="PANTHER" id="PTHR43832">
    <property type="match status" value="1"/>
</dbReference>
<reference evidence="2 3" key="1">
    <citation type="submission" date="2019-02" db="EMBL/GenBank/DDBJ databases">
        <title>Genome sequencing of the rare red list fungi Phlebia centrifuga.</title>
        <authorList>
            <person name="Buettner E."/>
            <person name="Kellner H."/>
        </authorList>
    </citation>
    <scope>NUCLEOTIDE SEQUENCE [LARGE SCALE GENOMIC DNA]</scope>
    <source>
        <strain evidence="2 3">DSM 108282</strain>
    </source>
</reference>
<sequence>MSKLTESALNVGYSLLDKGVIPDVILRVVIRALCRQRLREINMGSMEANHTAKMKWIEQVRARSTIADYTDKANEQHYEVPTQFILSCLGPYAKYSCCLYPTGKETLDEAEILMLESYCKKASLRDGLDILDLGCGWGSLSLYLAQKYPKARITSLSNSATQKAYIDSTAKAKGITNIDVITADVNTFDFGGAKHFDRILSIEMLEHMKNYKMLMNKIASWLRPKKDMSSEDALFFVHIFCHRTTPYHFDQDDGWMAQTFFSGGTMPSHDLLLHFQDDLSLVRSWYLNGRHYSQTCEDWLKNQDRHVKQGLAELQKDAKSQGLSQEEGSKTFYRFRVFYLACAELFGMNQGEEWGVGHYLFKRNH</sequence>
<accession>A0A4S4KQ69</accession>
<evidence type="ECO:0000256" key="1">
    <source>
        <dbReference type="ARBA" id="ARBA00010815"/>
    </source>
</evidence>
<dbReference type="PANTHER" id="PTHR43832:SF1">
    <property type="entry name" value="S-ADENOSYL-L-METHIONINE-DEPENDENT METHYLTRANSFERASES SUPERFAMILY PROTEIN"/>
    <property type="match status" value="1"/>
</dbReference>
<gene>
    <name evidence="2" type="ORF">EW026_g1822</name>
</gene>
<dbReference type="EMBL" id="SGPJ01000041">
    <property type="protein sequence ID" value="THH00749.1"/>
    <property type="molecule type" value="Genomic_DNA"/>
</dbReference>
<evidence type="ECO:0008006" key="4">
    <source>
        <dbReference type="Google" id="ProtNLM"/>
    </source>
</evidence>
<dbReference type="Pfam" id="PF02353">
    <property type="entry name" value="CMAS"/>
    <property type="match status" value="1"/>
</dbReference>
<dbReference type="Gene3D" id="3.40.50.150">
    <property type="entry name" value="Vaccinia Virus protein VP39"/>
    <property type="match status" value="1"/>
</dbReference>
<name>A0A4S4KQ69_9APHY</name>
<evidence type="ECO:0000313" key="2">
    <source>
        <dbReference type="EMBL" id="THH00749.1"/>
    </source>
</evidence>